<dbReference type="Proteomes" id="UP000824246">
    <property type="component" value="Unassembled WGS sequence"/>
</dbReference>
<accession>A0A9D1VQM7</accession>
<name>A0A9D1VQM7_9BACT</name>
<dbReference type="InterPro" id="IPR002033">
    <property type="entry name" value="TatC"/>
</dbReference>
<feature type="transmembrane region" description="Helical" evidence="5">
    <location>
        <begin position="18"/>
        <end position="41"/>
    </location>
</feature>
<dbReference type="GO" id="GO:0033281">
    <property type="term" value="C:TAT protein transport complex"/>
    <property type="evidence" value="ECO:0007669"/>
    <property type="project" value="UniProtKB-UniRule"/>
</dbReference>
<dbReference type="PRINTS" id="PR01840">
    <property type="entry name" value="TATCFAMILY"/>
</dbReference>
<organism evidence="6 7">
    <name type="scientific">Candidatus Barnesiella excrementipullorum</name>
    <dbReference type="NCBI Taxonomy" id="2838479"/>
    <lineage>
        <taxon>Bacteria</taxon>
        <taxon>Pseudomonadati</taxon>
        <taxon>Bacteroidota</taxon>
        <taxon>Bacteroidia</taxon>
        <taxon>Bacteroidales</taxon>
        <taxon>Barnesiellaceae</taxon>
        <taxon>Barnesiella</taxon>
    </lineage>
</organism>
<dbReference type="GO" id="GO:0043953">
    <property type="term" value="P:protein transport by the Tat complex"/>
    <property type="evidence" value="ECO:0007669"/>
    <property type="project" value="UniProtKB-UniRule"/>
</dbReference>
<comment type="similarity">
    <text evidence="5">Belongs to the TatC family.</text>
</comment>
<feature type="transmembrane region" description="Helical" evidence="5">
    <location>
        <begin position="90"/>
        <end position="111"/>
    </location>
</feature>
<sequence length="265" mass="30451">MESQQMTFWEHLDELRKVLLRVIVVIAVLMAGLFIAMPYLFDQVILAPCSNDFILYRALRAISQRIPFLPDFAMDDFSVSLINIQLASQFFIHMSTSLWMAVVLAFPFILYQVWRFISPALYENELRHVRFAFMAGNILFFIGLAVGYFLVFPLTLRFLATYQISALIPNQISIDSYIGNFLSLTFIMGIVFELPLLCKLLSTFGLIDRSFFARYRRHAIIVLLIVAAIITPSGDPFTLLAVFIPIYAIYEVSALFVKRRIQTSQ</sequence>
<dbReference type="GO" id="GO:0065002">
    <property type="term" value="P:intracellular protein transmembrane transport"/>
    <property type="evidence" value="ECO:0007669"/>
    <property type="project" value="TreeGrafter"/>
</dbReference>
<evidence type="ECO:0000256" key="3">
    <source>
        <dbReference type="ARBA" id="ARBA00022989"/>
    </source>
</evidence>
<keyword evidence="5" id="KW-0811">Translocation</keyword>
<dbReference type="PANTHER" id="PTHR30371">
    <property type="entry name" value="SEC-INDEPENDENT PROTEIN TRANSLOCASE PROTEIN TATC"/>
    <property type="match status" value="1"/>
</dbReference>
<keyword evidence="2 5" id="KW-0812">Transmembrane</keyword>
<reference evidence="6" key="2">
    <citation type="submission" date="2021-04" db="EMBL/GenBank/DDBJ databases">
        <authorList>
            <person name="Gilroy R."/>
        </authorList>
    </citation>
    <scope>NUCLEOTIDE SEQUENCE</scope>
    <source>
        <strain evidence="6">ChiHjej12B11-16260</strain>
    </source>
</reference>
<dbReference type="HAMAP" id="MF_00902">
    <property type="entry name" value="TatC"/>
    <property type="match status" value="1"/>
</dbReference>
<reference evidence="6" key="1">
    <citation type="journal article" date="2021" name="PeerJ">
        <title>Extensive microbial diversity within the chicken gut microbiome revealed by metagenomics and culture.</title>
        <authorList>
            <person name="Gilroy R."/>
            <person name="Ravi A."/>
            <person name="Getino M."/>
            <person name="Pursley I."/>
            <person name="Horton D.L."/>
            <person name="Alikhan N.F."/>
            <person name="Baker D."/>
            <person name="Gharbi K."/>
            <person name="Hall N."/>
            <person name="Watson M."/>
            <person name="Adriaenssens E.M."/>
            <person name="Foster-Nyarko E."/>
            <person name="Jarju S."/>
            <person name="Secka A."/>
            <person name="Antonio M."/>
            <person name="Oren A."/>
            <person name="Chaudhuri R.R."/>
            <person name="La Ragione R."/>
            <person name="Hildebrand F."/>
            <person name="Pallen M.J."/>
        </authorList>
    </citation>
    <scope>NUCLEOTIDE SEQUENCE</scope>
    <source>
        <strain evidence="6">ChiHjej12B11-16260</strain>
    </source>
</reference>
<dbReference type="AlphaFoldDB" id="A0A9D1VQM7"/>
<feature type="transmembrane region" description="Helical" evidence="5">
    <location>
        <begin position="237"/>
        <end position="257"/>
    </location>
</feature>
<feature type="transmembrane region" description="Helical" evidence="5">
    <location>
        <begin position="215"/>
        <end position="231"/>
    </location>
</feature>
<keyword evidence="3 5" id="KW-1133">Transmembrane helix</keyword>
<dbReference type="Pfam" id="PF00902">
    <property type="entry name" value="TatC"/>
    <property type="match status" value="1"/>
</dbReference>
<dbReference type="GO" id="GO:0009977">
    <property type="term" value="F:proton motive force dependent protein transmembrane transporter activity"/>
    <property type="evidence" value="ECO:0007669"/>
    <property type="project" value="TreeGrafter"/>
</dbReference>
<dbReference type="EMBL" id="DXFB01000060">
    <property type="protein sequence ID" value="HIX45046.1"/>
    <property type="molecule type" value="Genomic_DNA"/>
</dbReference>
<comment type="subcellular location">
    <subcellularLocation>
        <location evidence="5">Cell membrane</location>
        <topology evidence="5">Multi-pass membrane protein</topology>
    </subcellularLocation>
    <subcellularLocation>
        <location evidence="1">Membrane</location>
        <topology evidence="1">Multi-pass membrane protein</topology>
    </subcellularLocation>
</comment>
<evidence type="ECO:0000313" key="7">
    <source>
        <dbReference type="Proteomes" id="UP000824246"/>
    </source>
</evidence>
<feature type="transmembrane region" description="Helical" evidence="5">
    <location>
        <begin position="131"/>
        <end position="156"/>
    </location>
</feature>
<evidence type="ECO:0000256" key="5">
    <source>
        <dbReference type="HAMAP-Rule" id="MF_00902"/>
    </source>
</evidence>
<comment type="function">
    <text evidence="5">Part of the twin-arginine translocation (Tat) system that transports large folded proteins containing a characteristic twin-arginine motif in their signal peptide across membranes.</text>
</comment>
<keyword evidence="5" id="KW-1003">Cell membrane</keyword>
<evidence type="ECO:0000313" key="6">
    <source>
        <dbReference type="EMBL" id="HIX45046.1"/>
    </source>
</evidence>
<proteinExistence type="inferred from homology"/>
<feature type="transmembrane region" description="Helical" evidence="5">
    <location>
        <begin position="176"/>
        <end position="194"/>
    </location>
</feature>
<protein>
    <recommendedName>
        <fullName evidence="5">Sec-independent protein translocase protein TatC</fullName>
    </recommendedName>
</protein>
<dbReference type="NCBIfam" id="TIGR00945">
    <property type="entry name" value="tatC"/>
    <property type="match status" value="1"/>
</dbReference>
<evidence type="ECO:0000256" key="1">
    <source>
        <dbReference type="ARBA" id="ARBA00004141"/>
    </source>
</evidence>
<comment type="subunit">
    <text evidence="5">Forms a complex with TatA.</text>
</comment>
<keyword evidence="5" id="KW-0813">Transport</keyword>
<gene>
    <name evidence="5 6" type="primary">tatC</name>
    <name evidence="6" type="ORF">H9982_02370</name>
</gene>
<evidence type="ECO:0000256" key="2">
    <source>
        <dbReference type="ARBA" id="ARBA00022692"/>
    </source>
</evidence>
<comment type="caution">
    <text evidence="6">The sequence shown here is derived from an EMBL/GenBank/DDBJ whole genome shotgun (WGS) entry which is preliminary data.</text>
</comment>
<keyword evidence="5" id="KW-0653">Protein transport</keyword>
<dbReference type="PANTHER" id="PTHR30371:SF0">
    <property type="entry name" value="SEC-INDEPENDENT PROTEIN TRANSLOCASE PROTEIN TATC, CHLOROPLASTIC-RELATED"/>
    <property type="match status" value="1"/>
</dbReference>
<evidence type="ECO:0000256" key="4">
    <source>
        <dbReference type="ARBA" id="ARBA00023136"/>
    </source>
</evidence>
<keyword evidence="4 5" id="KW-0472">Membrane</keyword>